<proteinExistence type="predicted"/>
<accession>A0A7W6VSH9</accession>
<gene>
    <name evidence="1" type="ORF">GGD53_005749</name>
</gene>
<name>A0A7W6VSH9_9HYPH</name>
<protein>
    <submittedName>
        <fullName evidence="1">Uncharacterized protein</fullName>
    </submittedName>
</protein>
<comment type="caution">
    <text evidence="1">The sequence shown here is derived from an EMBL/GenBank/DDBJ whole genome shotgun (WGS) entry which is preliminary data.</text>
</comment>
<dbReference type="AlphaFoldDB" id="A0A7W6VSH9"/>
<evidence type="ECO:0000313" key="1">
    <source>
        <dbReference type="EMBL" id="MBB4195554.1"/>
    </source>
</evidence>
<organism evidence="1 2">
    <name type="scientific">Rhizobium aethiopicum</name>
    <dbReference type="NCBI Taxonomy" id="1138170"/>
    <lineage>
        <taxon>Bacteria</taxon>
        <taxon>Pseudomonadati</taxon>
        <taxon>Pseudomonadota</taxon>
        <taxon>Alphaproteobacteria</taxon>
        <taxon>Hyphomicrobiales</taxon>
        <taxon>Rhizobiaceae</taxon>
        <taxon>Rhizobium/Agrobacterium group</taxon>
        <taxon>Rhizobium</taxon>
    </lineage>
</organism>
<dbReference type="Proteomes" id="UP000524492">
    <property type="component" value="Unassembled WGS sequence"/>
</dbReference>
<keyword evidence="2" id="KW-1185">Reference proteome</keyword>
<reference evidence="1 2" key="1">
    <citation type="submission" date="2020-08" db="EMBL/GenBank/DDBJ databases">
        <title>Genomic Encyclopedia of Type Strains, Phase IV (KMG-V): Genome sequencing to study the core and pangenomes of soil and plant-associated prokaryotes.</title>
        <authorList>
            <person name="Whitman W."/>
        </authorList>
    </citation>
    <scope>NUCLEOTIDE SEQUENCE [LARGE SCALE GENOMIC DNA]</scope>
    <source>
        <strain evidence="1 2">SEMIA 4074</strain>
    </source>
</reference>
<dbReference type="EMBL" id="JACIFV010000032">
    <property type="protein sequence ID" value="MBB4195554.1"/>
    <property type="molecule type" value="Genomic_DNA"/>
</dbReference>
<evidence type="ECO:0000313" key="2">
    <source>
        <dbReference type="Proteomes" id="UP000524492"/>
    </source>
</evidence>
<sequence length="34" mass="3733">MNLGLAHRMNSASVDNRTLNIVGNTIPNGESLHW</sequence>